<proteinExistence type="predicted"/>
<evidence type="ECO:0000313" key="3">
    <source>
        <dbReference type="Proteomes" id="UP000007844"/>
    </source>
</evidence>
<dbReference type="PANTHER" id="PTHR38813:SF1">
    <property type="entry name" value="TOXIN RELE1-RELATED"/>
    <property type="match status" value="1"/>
</dbReference>
<evidence type="ECO:0000256" key="1">
    <source>
        <dbReference type="ARBA" id="ARBA00022649"/>
    </source>
</evidence>
<dbReference type="InterPro" id="IPR052747">
    <property type="entry name" value="TA_system_RelE_toxin"/>
</dbReference>
<organism evidence="2 3">
    <name type="scientific">Desulfocurvibacter africanus subsp. africanus str. Walvis Bay</name>
    <dbReference type="NCBI Taxonomy" id="690850"/>
    <lineage>
        <taxon>Bacteria</taxon>
        <taxon>Pseudomonadati</taxon>
        <taxon>Thermodesulfobacteriota</taxon>
        <taxon>Desulfovibrionia</taxon>
        <taxon>Desulfovibrionales</taxon>
        <taxon>Desulfovibrionaceae</taxon>
        <taxon>Desulfocurvibacter</taxon>
    </lineage>
</organism>
<dbReference type="Pfam" id="PF05016">
    <property type="entry name" value="ParE_toxin"/>
    <property type="match status" value="1"/>
</dbReference>
<dbReference type="Proteomes" id="UP000007844">
    <property type="component" value="Chromosome"/>
</dbReference>
<protein>
    <submittedName>
        <fullName evidence="2">Plasmid stabilization system</fullName>
    </submittedName>
</protein>
<dbReference type="EMBL" id="CP003221">
    <property type="protein sequence ID" value="EGJ50854.1"/>
    <property type="molecule type" value="Genomic_DNA"/>
</dbReference>
<evidence type="ECO:0000313" key="2">
    <source>
        <dbReference type="EMBL" id="EGJ50854.1"/>
    </source>
</evidence>
<sequence>MKIEWTRKALKQHLKLPAQVQTQILAAVATLADWPECRNVKSLQGKDGYRLRVGAYRVIFEVDTAIRIILVKEVKKRDERTYH</sequence>
<dbReference type="PANTHER" id="PTHR38813">
    <property type="match status" value="1"/>
</dbReference>
<dbReference type="SUPFAM" id="SSF143011">
    <property type="entry name" value="RelE-like"/>
    <property type="match status" value="1"/>
</dbReference>
<gene>
    <name evidence="2" type="ORF">Desaf_2532</name>
</gene>
<name>F3YZ98_DESAF</name>
<keyword evidence="1" id="KW-1277">Toxin-antitoxin system</keyword>
<dbReference type="RefSeq" id="WP_014260549.1">
    <property type="nucleotide sequence ID" value="NC_016629.1"/>
</dbReference>
<dbReference type="AlphaFoldDB" id="F3YZ98"/>
<dbReference type="STRING" id="690850.Desaf_2532"/>
<dbReference type="InterPro" id="IPR007712">
    <property type="entry name" value="RelE/ParE_toxin"/>
</dbReference>
<reference evidence="2 3" key="1">
    <citation type="journal article" date="2011" name="J. Bacteriol.">
        <title>Genome sequence of the mercury-methylating and pleomorphic Desulfovibrio africanus Strain Walvis Bay.</title>
        <authorList>
            <person name="Brown S.D."/>
            <person name="Wall J.D."/>
            <person name="Kucken A.M."/>
            <person name="Gilmour C.C."/>
            <person name="Podar M."/>
            <person name="Brandt C.C."/>
            <person name="Teshima H."/>
            <person name="Detter J.C."/>
            <person name="Han C.S."/>
            <person name="Land M.L."/>
            <person name="Lucas S."/>
            <person name="Han J."/>
            <person name="Pennacchio L."/>
            <person name="Nolan M."/>
            <person name="Pitluck S."/>
            <person name="Woyke T."/>
            <person name="Goodwin L."/>
            <person name="Palumbo A.V."/>
            <person name="Elias D.A."/>
        </authorList>
    </citation>
    <scope>NUCLEOTIDE SEQUENCE [LARGE SCALE GENOMIC DNA]</scope>
    <source>
        <strain evidence="2 3">Walvis Bay</strain>
    </source>
</reference>
<keyword evidence="3" id="KW-1185">Reference proteome</keyword>
<dbReference type="Gene3D" id="3.30.2310.20">
    <property type="entry name" value="RelE-like"/>
    <property type="match status" value="1"/>
</dbReference>
<dbReference type="eggNOG" id="COG2026">
    <property type="taxonomic scope" value="Bacteria"/>
</dbReference>
<accession>F3YZ98</accession>
<dbReference type="KEGG" id="daf:Desaf_2532"/>
<dbReference type="HOGENOM" id="CLU_155761_6_4_7"/>
<dbReference type="InterPro" id="IPR035093">
    <property type="entry name" value="RelE/ParE_toxin_dom_sf"/>
</dbReference>